<dbReference type="SUPFAM" id="SSF56784">
    <property type="entry name" value="HAD-like"/>
    <property type="match status" value="1"/>
</dbReference>
<dbReference type="InterPro" id="IPR036412">
    <property type="entry name" value="HAD-like_sf"/>
</dbReference>
<protein>
    <submittedName>
        <fullName evidence="1">Uncharacterized protein</fullName>
    </submittedName>
</protein>
<reference evidence="1 2" key="1">
    <citation type="submission" date="2015-06" db="EMBL/GenBank/DDBJ databases">
        <title>Complete genome sequence of Bacillus cereus phage PBC2.</title>
        <authorList>
            <person name="Kong M."/>
            <person name="Ryu S."/>
        </authorList>
    </citation>
    <scope>NUCLEOTIDE SEQUENCE [LARGE SCALE GENOMIC DNA]</scope>
</reference>
<gene>
    <name evidence="1" type="ORF">PBC2_176</name>
</gene>
<evidence type="ECO:0000313" key="2">
    <source>
        <dbReference type="Proteomes" id="UP000223102"/>
    </source>
</evidence>
<dbReference type="Gene3D" id="3.40.50.1000">
    <property type="entry name" value="HAD superfamily/HAD-like"/>
    <property type="match status" value="1"/>
</dbReference>
<dbReference type="EMBL" id="KT070867">
    <property type="protein sequence ID" value="AKQ08491.1"/>
    <property type="molecule type" value="Genomic_DNA"/>
</dbReference>
<sequence length="122" mass="13840">MTLKYKHVAVDWDGTIVEDGAYPEAGTFKEHAVTVMKRILAEGGEIVIWTCRNGEDQIEKITNKLSTAGIYDYKINKPFDHFTNIYGGDNARKIFADVYIDDRAIGAKIDWYEIEEQLFGAS</sequence>
<evidence type="ECO:0000313" key="1">
    <source>
        <dbReference type="EMBL" id="AKQ08491.1"/>
    </source>
</evidence>
<keyword evidence="2" id="KW-1185">Reference proteome</keyword>
<dbReference type="InterPro" id="IPR023214">
    <property type="entry name" value="HAD_sf"/>
</dbReference>
<name>A0A218KC81_9CAUD</name>
<proteinExistence type="predicted"/>
<accession>A0A218KC81</accession>
<dbReference type="Proteomes" id="UP000223102">
    <property type="component" value="Segment"/>
</dbReference>
<organism evidence="1 2">
    <name type="scientific">Bacillus phage PBC2</name>
    <dbReference type="NCBI Taxonomy" id="1675029"/>
    <lineage>
        <taxon>Viruses</taxon>
        <taxon>Duplodnaviria</taxon>
        <taxon>Heunggongvirae</taxon>
        <taxon>Uroviricota</taxon>
        <taxon>Caudoviricetes</taxon>
        <taxon>Andregratiavirinae</taxon>
        <taxon>Haetaevirus</taxon>
        <taxon>Haetaevirus PBC2</taxon>
    </lineage>
</organism>